<keyword evidence="3" id="KW-1185">Reference proteome</keyword>
<sequence length="64" mass="6569">MHNVDLGPILDDLAAGRIDAREAANRIEAAKAAAGVDAASTQADESADTTRREAPRPEACPASP</sequence>
<dbReference type="EMBL" id="CP060789">
    <property type="protein sequence ID" value="QNP54647.1"/>
    <property type="molecule type" value="Genomic_DNA"/>
</dbReference>
<dbReference type="Proteomes" id="UP000516117">
    <property type="component" value="Chromosome"/>
</dbReference>
<dbReference type="KEGG" id="tdf:H9L22_09955"/>
<evidence type="ECO:0000256" key="1">
    <source>
        <dbReference type="SAM" id="MobiDB-lite"/>
    </source>
</evidence>
<reference evidence="2 3" key="1">
    <citation type="submission" date="2020-08" db="EMBL/GenBank/DDBJ databases">
        <title>Genome sequence of Tessaracoccus defluvii JCM 17540T.</title>
        <authorList>
            <person name="Hyun D.-W."/>
            <person name="Bae J.-W."/>
        </authorList>
    </citation>
    <scope>NUCLEOTIDE SEQUENCE [LARGE SCALE GENOMIC DNA]</scope>
    <source>
        <strain evidence="2 3">JCM 17540</strain>
    </source>
</reference>
<evidence type="ECO:0000313" key="2">
    <source>
        <dbReference type="EMBL" id="QNP54647.1"/>
    </source>
</evidence>
<evidence type="ECO:0000313" key="3">
    <source>
        <dbReference type="Proteomes" id="UP000516117"/>
    </source>
</evidence>
<feature type="compositionally biased region" description="Low complexity" evidence="1">
    <location>
        <begin position="30"/>
        <end position="39"/>
    </location>
</feature>
<dbReference type="RefSeq" id="WP_187719785.1">
    <property type="nucleotide sequence ID" value="NZ_CP060789.1"/>
</dbReference>
<accession>A0A7H0H281</accession>
<gene>
    <name evidence="2" type="ORF">H9L22_09955</name>
</gene>
<protein>
    <submittedName>
        <fullName evidence="2">Uncharacterized protein</fullName>
    </submittedName>
</protein>
<proteinExistence type="predicted"/>
<name>A0A7H0H281_9ACTN</name>
<dbReference type="AlphaFoldDB" id="A0A7H0H281"/>
<organism evidence="2 3">
    <name type="scientific">Tessaracoccus defluvii</name>
    <dbReference type="NCBI Taxonomy" id="1285901"/>
    <lineage>
        <taxon>Bacteria</taxon>
        <taxon>Bacillati</taxon>
        <taxon>Actinomycetota</taxon>
        <taxon>Actinomycetes</taxon>
        <taxon>Propionibacteriales</taxon>
        <taxon>Propionibacteriaceae</taxon>
        <taxon>Tessaracoccus</taxon>
    </lineage>
</organism>
<feature type="region of interest" description="Disordered" evidence="1">
    <location>
        <begin position="30"/>
        <end position="64"/>
    </location>
</feature>